<comment type="caution">
    <text evidence="1">The sequence shown here is derived from an EMBL/GenBank/DDBJ whole genome shotgun (WGS) entry which is preliminary data.</text>
</comment>
<dbReference type="EMBL" id="JBHFNQ010000219">
    <property type="protein sequence ID" value="MFB2881301.1"/>
    <property type="molecule type" value="Genomic_DNA"/>
</dbReference>
<reference evidence="1 2" key="1">
    <citation type="submission" date="2024-09" db="EMBL/GenBank/DDBJ databases">
        <title>Floridaenema gen nov. (Aerosakkonemataceae, Aerosakkonematales ord. nov., Cyanobacteria) from benthic tropical and subtropical fresh waters, with the description of four new species.</title>
        <authorList>
            <person name="Moretto J.A."/>
            <person name="Berthold D.E."/>
            <person name="Lefler F.W."/>
            <person name="Huang I.-S."/>
            <person name="Laughinghouse H. IV."/>
        </authorList>
    </citation>
    <scope>NUCLEOTIDE SEQUENCE [LARGE SCALE GENOMIC DNA]</scope>
    <source>
        <strain evidence="1 2">BLCC-F46</strain>
    </source>
</reference>
<evidence type="ECO:0000313" key="1">
    <source>
        <dbReference type="EMBL" id="MFB2881301.1"/>
    </source>
</evidence>
<keyword evidence="2" id="KW-1185">Reference proteome</keyword>
<proteinExistence type="predicted"/>
<dbReference type="RefSeq" id="WP_413274283.1">
    <property type="nucleotide sequence ID" value="NZ_JBHFNQ010000219.1"/>
</dbReference>
<sequence length="87" mass="9930">MKHIAVEELAEHSINYFTGNEALAIEHNGEVVGFYYPKKRPNQEEVERAVKQLSETVQRVLAETGMTEDELADLFDTSKPFPYDINS</sequence>
<evidence type="ECO:0000313" key="2">
    <source>
        <dbReference type="Proteomes" id="UP001576774"/>
    </source>
</evidence>
<protein>
    <submittedName>
        <fullName evidence="1">Uncharacterized protein</fullName>
    </submittedName>
</protein>
<name>A0ABV4XFI1_9CYAN</name>
<organism evidence="1 2">
    <name type="scientific">Floridaenema aerugineum BLCC-F46</name>
    <dbReference type="NCBI Taxonomy" id="3153654"/>
    <lineage>
        <taxon>Bacteria</taxon>
        <taxon>Bacillati</taxon>
        <taxon>Cyanobacteriota</taxon>
        <taxon>Cyanophyceae</taxon>
        <taxon>Oscillatoriophycideae</taxon>
        <taxon>Aerosakkonematales</taxon>
        <taxon>Aerosakkonemataceae</taxon>
        <taxon>Floridanema</taxon>
        <taxon>Floridanema aerugineum</taxon>
    </lineage>
</organism>
<accession>A0ABV4XFI1</accession>
<dbReference type="Proteomes" id="UP001576774">
    <property type="component" value="Unassembled WGS sequence"/>
</dbReference>
<gene>
    <name evidence="1" type="ORF">ACE1CC_30990</name>
</gene>